<evidence type="ECO:0000256" key="3">
    <source>
        <dbReference type="PROSITE-ProRule" id="PRU00289"/>
    </source>
</evidence>
<evidence type="ECO:0000256" key="4">
    <source>
        <dbReference type="SAM" id="Phobius"/>
    </source>
</evidence>
<protein>
    <recommendedName>
        <fullName evidence="5">FtsK domain-containing protein</fullName>
    </recommendedName>
</protein>
<dbReference type="PANTHER" id="PTHR22683:SF1">
    <property type="entry name" value="TYPE VII SECRETION SYSTEM PROTEIN ESSC"/>
    <property type="match status" value="1"/>
</dbReference>
<evidence type="ECO:0000256" key="1">
    <source>
        <dbReference type="ARBA" id="ARBA00022741"/>
    </source>
</evidence>
<name>A0A4P6F573_9MICO</name>
<dbReference type="GO" id="GO:0005524">
    <property type="term" value="F:ATP binding"/>
    <property type="evidence" value="ECO:0007669"/>
    <property type="project" value="UniProtKB-UniRule"/>
</dbReference>
<evidence type="ECO:0000313" key="6">
    <source>
        <dbReference type="EMBL" id="QAY70485.1"/>
    </source>
</evidence>
<dbReference type="SUPFAM" id="SSF52540">
    <property type="entry name" value="P-loop containing nucleoside triphosphate hydrolases"/>
    <property type="match status" value="1"/>
</dbReference>
<evidence type="ECO:0000259" key="5">
    <source>
        <dbReference type="PROSITE" id="PS50901"/>
    </source>
</evidence>
<keyword evidence="7" id="KW-1185">Reference proteome</keyword>
<keyword evidence="4" id="KW-0812">Transmembrane</keyword>
<sequence length="649" mass="69450">MAIAEPIARESLAAAAPAAPSAPRRIHRPVLPKVLTDAATATAGARWASSYAAHAAAFHLVRVPAYGLRLVTLAPRGAWRAVRAGAVFALDLDGRPDYVTARRAAANDPARLVQLVEHRRDMLARRRMLLGLPLVVLLVGAVVGWLMTGPALHAAAVAALVALLGVAEARAARVPVTKHAADVVESPPLSFPVLREALAACGVPNLRADAVRFPEDVTRDGAASRAAVDLPVPAAAVIAKRSQLAAALRRPLSCLWLEPAPEVHEARLIVWALDRPVKPRPWPLLRSGEVNVFRPVVVGVDQLGRQVSVTLAGVHGVCGGVPGSGKSAWLRLVALAFALDPRASLHIIDGKGGGDFGALAPLCTTYVAGDEPEDLDTVAATLRGLQADMRRRYKILRAMPNVVKVTDELATADPRLRPVLLLVDESQVPFEDKARGAELAELTADLVRRGRAVGVHVWVGTQRPDSVSLPTPIRSNVQLRFALRLMDSDSTDMTLGTSSYKAGYRPTVFGRSDVGTGWLKGDSDDPQIVRAAFVSPEDAEAVVRRALAAREGVERPTLPADVEQAGSVVEHLAALWPTTVDRLWCDDMAGMLREAFPTTYGNLTAESLGRLLRDHGLPVRKVNQTRDGRRYNRAGMLRAELTTPDAVTL</sequence>
<dbReference type="Gene3D" id="3.40.50.300">
    <property type="entry name" value="P-loop containing nucleotide triphosphate hydrolases"/>
    <property type="match status" value="1"/>
</dbReference>
<dbReference type="InterPro" id="IPR027417">
    <property type="entry name" value="P-loop_NTPase"/>
</dbReference>
<keyword evidence="1 3" id="KW-0547">Nucleotide-binding</keyword>
<dbReference type="PROSITE" id="PS50901">
    <property type="entry name" value="FTSK"/>
    <property type="match status" value="1"/>
</dbReference>
<dbReference type="PANTHER" id="PTHR22683">
    <property type="entry name" value="SPORULATION PROTEIN RELATED"/>
    <property type="match status" value="1"/>
</dbReference>
<evidence type="ECO:0000256" key="2">
    <source>
        <dbReference type="ARBA" id="ARBA00022840"/>
    </source>
</evidence>
<dbReference type="AlphaFoldDB" id="A0A4P6F573"/>
<proteinExistence type="predicted"/>
<evidence type="ECO:0000313" key="7">
    <source>
        <dbReference type="Proteomes" id="UP000292118"/>
    </source>
</evidence>
<feature type="transmembrane region" description="Helical" evidence="4">
    <location>
        <begin position="128"/>
        <end position="146"/>
    </location>
</feature>
<dbReference type="Pfam" id="PF01580">
    <property type="entry name" value="FtsK_SpoIIIE"/>
    <property type="match status" value="1"/>
</dbReference>
<keyword evidence="2 3" id="KW-0067">ATP-binding</keyword>
<dbReference type="InterPro" id="IPR050206">
    <property type="entry name" value="FtsK/SpoIIIE/SftA"/>
</dbReference>
<gene>
    <name evidence="6" type="ORF">ET471_10960</name>
</gene>
<feature type="binding site" evidence="3">
    <location>
        <begin position="320"/>
        <end position="327"/>
    </location>
    <ligand>
        <name>ATP</name>
        <dbReference type="ChEBI" id="CHEBI:30616"/>
    </ligand>
</feature>
<dbReference type="OrthoDB" id="3315716at2"/>
<organism evidence="6 7">
    <name type="scientific">Xylanimonas protaetiae</name>
    <dbReference type="NCBI Taxonomy" id="2509457"/>
    <lineage>
        <taxon>Bacteria</taxon>
        <taxon>Bacillati</taxon>
        <taxon>Actinomycetota</taxon>
        <taxon>Actinomycetes</taxon>
        <taxon>Micrococcales</taxon>
        <taxon>Promicromonosporaceae</taxon>
        <taxon>Xylanimonas</taxon>
    </lineage>
</organism>
<dbReference type="GO" id="GO:0003677">
    <property type="term" value="F:DNA binding"/>
    <property type="evidence" value="ECO:0007669"/>
    <property type="project" value="InterPro"/>
</dbReference>
<keyword evidence="4" id="KW-1133">Transmembrane helix</keyword>
<reference evidence="6 7" key="1">
    <citation type="submission" date="2019-01" db="EMBL/GenBank/DDBJ databases">
        <title>Genome sequencing of strain FW10M-9.</title>
        <authorList>
            <person name="Heo J."/>
            <person name="Kim S.-J."/>
            <person name="Kim J.-S."/>
            <person name="Hong S.-B."/>
            <person name="Kwon S.-W."/>
        </authorList>
    </citation>
    <scope>NUCLEOTIDE SEQUENCE [LARGE SCALE GENOMIC DNA]</scope>
    <source>
        <strain evidence="6 7">FW10M-9</strain>
    </source>
</reference>
<dbReference type="Proteomes" id="UP000292118">
    <property type="component" value="Chromosome"/>
</dbReference>
<accession>A0A4P6F573</accession>
<dbReference type="InterPro" id="IPR002543">
    <property type="entry name" value="FtsK_dom"/>
</dbReference>
<feature type="domain" description="FtsK" evidence="5">
    <location>
        <begin position="293"/>
        <end position="492"/>
    </location>
</feature>
<keyword evidence="4" id="KW-0472">Membrane</keyword>
<dbReference type="EMBL" id="CP035493">
    <property type="protein sequence ID" value="QAY70485.1"/>
    <property type="molecule type" value="Genomic_DNA"/>
</dbReference>
<dbReference type="KEGG" id="xya:ET471_10960"/>
<dbReference type="RefSeq" id="WP_129188288.1">
    <property type="nucleotide sequence ID" value="NZ_CP035493.1"/>
</dbReference>